<dbReference type="InterPro" id="IPR019734">
    <property type="entry name" value="TPR_rpt"/>
</dbReference>
<dbReference type="SUPFAM" id="SSF52200">
    <property type="entry name" value="Toll/Interleukin receptor TIR domain"/>
    <property type="match status" value="1"/>
</dbReference>
<feature type="domain" description="SEFIR" evidence="2">
    <location>
        <begin position="9"/>
        <end position="150"/>
    </location>
</feature>
<dbReference type="InterPro" id="IPR011990">
    <property type="entry name" value="TPR-like_helical_dom_sf"/>
</dbReference>
<organism evidence="3 4">
    <name type="scientific">Pelodictyon phaeoclathratiforme (strain DSM 5477 / BU-1)</name>
    <dbReference type="NCBI Taxonomy" id="324925"/>
    <lineage>
        <taxon>Bacteria</taxon>
        <taxon>Pseudomonadati</taxon>
        <taxon>Chlorobiota</taxon>
        <taxon>Chlorobiia</taxon>
        <taxon>Chlorobiales</taxon>
        <taxon>Chlorobiaceae</taxon>
        <taxon>Chlorobium/Pelodictyon group</taxon>
        <taxon>Pelodictyon</taxon>
    </lineage>
</organism>
<dbReference type="InterPro" id="IPR035897">
    <property type="entry name" value="Toll_tir_struct_dom_sf"/>
</dbReference>
<dbReference type="Proteomes" id="UP000002724">
    <property type="component" value="Chromosome"/>
</dbReference>
<dbReference type="Pfam" id="PF13424">
    <property type="entry name" value="TPR_12"/>
    <property type="match status" value="2"/>
</dbReference>
<dbReference type="PANTHER" id="PTHR47691">
    <property type="entry name" value="REGULATOR-RELATED"/>
    <property type="match status" value="1"/>
</dbReference>
<evidence type="ECO:0000313" key="4">
    <source>
        <dbReference type="Proteomes" id="UP000002724"/>
    </source>
</evidence>
<evidence type="ECO:0000313" key="3">
    <source>
        <dbReference type="EMBL" id="ACF45017.1"/>
    </source>
</evidence>
<sequence length="830" mass="93233">MQLNLPIEIPTVFISYAHEGSLGEKVAALAEWLTCNGIQVITDHPYQNHPPGKGWRAWMQHSIEDASMVLIVCSERYKKLFEKRDIEDNGGAGVTWESAIITSDLYHSHLNNQRFFPILPDDGDNSHVPSLLTDWNNNHRFPTGNQRILSLICDEVKIPTPKRPIQRLLPGELLGSNDPRLQPREGDVIGRKHEIEEVNAFLTGDNCHATVCGYVVGCAGIGKTEVCKAALKCWLNGDSATRSFWIQVSDDADTLRLLWQIGSAVGLKPEETAHIRDVTLLSPFLPRGLYYLDNLESIAETPGGKKLLSELSQLPGIRLLASSRVNLDSVLGNSIYIDRLDTDSAVSLFTKCWNGTSQLNLSELRNFVDQQLGGHALSITLLARLGRAYSWEKLQELWHEWGTALAQTRNPSHRLDSLEISFSLTENLLIQDPGALDLWQFAALFPEGFDEETLSLWEKQSGHCQARVTMTDFNILVLEKGCFTMLPPIARYALGHVSDSNSTNCSFNWERARNYAYDYFIELSRNASDTVSSDINIQSRVKSSQQLWAIEQLCKTDMALGNPNEELARKLIRQLQNVYSFNVLAGLALLKRANQMMSGALLENLLGDLERRLGNVDLARGHYDNAIELYKKEQDQLGLANALKALGDLESRLGNVDLARGHYDNAIELYKKEQAKLGLANALKALGDLERRLGNVDLARGHYDNAIELYKKEQAKLGLANVYQSLGDLLLSEKRAEEATLIYQNAIQLYQAEQDPMGLAYTWSELIRCHHLLGDLNEDDLRKIAVTGLIDAKRSGIESVSQYLIGALYEFFDKNDESLKRFFESINKYR</sequence>
<dbReference type="AlphaFoldDB" id="B4SH29"/>
<dbReference type="Gene3D" id="3.40.50.300">
    <property type="entry name" value="P-loop containing nucleotide triphosphate hydrolases"/>
    <property type="match status" value="1"/>
</dbReference>
<reference evidence="3 4" key="1">
    <citation type="submission" date="2008-06" db="EMBL/GenBank/DDBJ databases">
        <title>Complete sequence of Pelodictyon phaeoclathratiforme BU-1.</title>
        <authorList>
            <consortium name="US DOE Joint Genome Institute"/>
            <person name="Lucas S."/>
            <person name="Copeland A."/>
            <person name="Lapidus A."/>
            <person name="Glavina del Rio T."/>
            <person name="Dalin E."/>
            <person name="Tice H."/>
            <person name="Bruce D."/>
            <person name="Goodwin L."/>
            <person name="Pitluck S."/>
            <person name="Schmutz J."/>
            <person name="Larimer F."/>
            <person name="Land M."/>
            <person name="Hauser L."/>
            <person name="Kyrpides N."/>
            <person name="Mikhailova N."/>
            <person name="Liu Z."/>
            <person name="Li T."/>
            <person name="Zhao F."/>
            <person name="Overmann J."/>
            <person name="Bryant D.A."/>
            <person name="Richardson P."/>
        </authorList>
    </citation>
    <scope>NUCLEOTIDE SEQUENCE [LARGE SCALE GENOMIC DNA]</scope>
    <source>
        <strain evidence="4">DSM 5477 / BU-1</strain>
    </source>
</reference>
<proteinExistence type="predicted"/>
<dbReference type="RefSeq" id="WP_012509485.1">
    <property type="nucleotide sequence ID" value="NC_011060.1"/>
</dbReference>
<dbReference type="InterPro" id="IPR027417">
    <property type="entry name" value="P-loop_NTPase"/>
</dbReference>
<dbReference type="PANTHER" id="PTHR47691:SF3">
    <property type="entry name" value="HTH-TYPE TRANSCRIPTIONAL REGULATOR RV0890C-RELATED"/>
    <property type="match status" value="1"/>
</dbReference>
<dbReference type="PROSITE" id="PS50005">
    <property type="entry name" value="TPR"/>
    <property type="match status" value="1"/>
</dbReference>
<evidence type="ECO:0000259" key="2">
    <source>
        <dbReference type="PROSITE" id="PS51534"/>
    </source>
</evidence>
<dbReference type="EMBL" id="CP001110">
    <property type="protein sequence ID" value="ACF45017.1"/>
    <property type="molecule type" value="Genomic_DNA"/>
</dbReference>
<accession>B4SH29</accession>
<dbReference type="KEGG" id="pph:Ppha_2873"/>
<dbReference type="InterPro" id="IPR013568">
    <property type="entry name" value="SEFIR_dom"/>
</dbReference>
<dbReference type="Pfam" id="PF08357">
    <property type="entry name" value="SEFIR"/>
    <property type="match status" value="1"/>
</dbReference>
<keyword evidence="1" id="KW-0802">TPR repeat</keyword>
<dbReference type="HOGENOM" id="CLU_341567_0_0_10"/>
<feature type="repeat" description="TPR" evidence="1">
    <location>
        <begin position="720"/>
        <end position="753"/>
    </location>
</feature>
<dbReference type="SMART" id="SM00028">
    <property type="entry name" value="TPR"/>
    <property type="match status" value="4"/>
</dbReference>
<name>B4SH29_PELPB</name>
<dbReference type="OrthoDB" id="607947at2"/>
<protein>
    <submittedName>
        <fullName evidence="3">SEFIR domain protein</fullName>
    </submittedName>
</protein>
<dbReference type="eggNOG" id="COG0457">
    <property type="taxonomic scope" value="Bacteria"/>
</dbReference>
<evidence type="ECO:0000256" key="1">
    <source>
        <dbReference type="PROSITE-ProRule" id="PRU00339"/>
    </source>
</evidence>
<dbReference type="STRING" id="324925.Ppha_2873"/>
<dbReference type="SUPFAM" id="SSF48452">
    <property type="entry name" value="TPR-like"/>
    <property type="match status" value="1"/>
</dbReference>
<dbReference type="Gene3D" id="1.25.40.10">
    <property type="entry name" value="Tetratricopeptide repeat domain"/>
    <property type="match status" value="1"/>
</dbReference>
<dbReference type="Gene3D" id="3.40.50.10140">
    <property type="entry name" value="Toll/interleukin-1 receptor homology (TIR) domain"/>
    <property type="match status" value="1"/>
</dbReference>
<keyword evidence="4" id="KW-1185">Reference proteome</keyword>
<dbReference type="PROSITE" id="PS51534">
    <property type="entry name" value="SEFIR"/>
    <property type="match status" value="1"/>
</dbReference>
<dbReference type="SUPFAM" id="SSF52540">
    <property type="entry name" value="P-loop containing nucleoside triphosphate hydrolases"/>
    <property type="match status" value="1"/>
</dbReference>
<gene>
    <name evidence="3" type="ordered locus">Ppha_2873</name>
</gene>